<dbReference type="EMBL" id="SRLO01000351">
    <property type="protein sequence ID" value="TNN59629.1"/>
    <property type="molecule type" value="Genomic_DNA"/>
</dbReference>
<organism evidence="2 3">
    <name type="scientific">Liparis tanakae</name>
    <name type="common">Tanaka's snailfish</name>
    <dbReference type="NCBI Taxonomy" id="230148"/>
    <lineage>
        <taxon>Eukaryota</taxon>
        <taxon>Metazoa</taxon>
        <taxon>Chordata</taxon>
        <taxon>Craniata</taxon>
        <taxon>Vertebrata</taxon>
        <taxon>Euteleostomi</taxon>
        <taxon>Actinopterygii</taxon>
        <taxon>Neopterygii</taxon>
        <taxon>Teleostei</taxon>
        <taxon>Neoteleostei</taxon>
        <taxon>Acanthomorphata</taxon>
        <taxon>Eupercaria</taxon>
        <taxon>Perciformes</taxon>
        <taxon>Cottioidei</taxon>
        <taxon>Cottales</taxon>
        <taxon>Liparidae</taxon>
        <taxon>Liparis</taxon>
    </lineage>
</organism>
<name>A0A4Z2H1I0_9TELE</name>
<evidence type="ECO:0000313" key="3">
    <source>
        <dbReference type="Proteomes" id="UP000314294"/>
    </source>
</evidence>
<sequence length="155" mass="17485">MTLRPVNGSQKPRSEAGKLSAGRGRYPLRHATPLPLVTPLHYETQKRQTLKVISQMSGQTEQQPSQRPDHVIKLTSDRETQLGKRATLQVFCNTRCNVKRLPGERITPRRTLISLESPGLWRFGGPIPPSQKASTAQVKQTEVISQADLCEWQMY</sequence>
<evidence type="ECO:0000256" key="1">
    <source>
        <dbReference type="SAM" id="MobiDB-lite"/>
    </source>
</evidence>
<dbReference type="AlphaFoldDB" id="A0A4Z2H1I0"/>
<feature type="region of interest" description="Disordered" evidence="1">
    <location>
        <begin position="1"/>
        <end position="31"/>
    </location>
</feature>
<reference evidence="2 3" key="1">
    <citation type="submission" date="2019-03" db="EMBL/GenBank/DDBJ databases">
        <title>First draft genome of Liparis tanakae, snailfish: a comprehensive survey of snailfish specific genes.</title>
        <authorList>
            <person name="Kim W."/>
            <person name="Song I."/>
            <person name="Jeong J.-H."/>
            <person name="Kim D."/>
            <person name="Kim S."/>
            <person name="Ryu S."/>
            <person name="Song J.Y."/>
            <person name="Lee S.K."/>
        </authorList>
    </citation>
    <scope>NUCLEOTIDE SEQUENCE [LARGE SCALE GENOMIC DNA]</scope>
    <source>
        <tissue evidence="2">Muscle</tissue>
    </source>
</reference>
<protein>
    <submittedName>
        <fullName evidence="2">Uncharacterized protein</fullName>
    </submittedName>
</protein>
<keyword evidence="3" id="KW-1185">Reference proteome</keyword>
<accession>A0A4Z2H1I0</accession>
<proteinExistence type="predicted"/>
<dbReference type="Proteomes" id="UP000314294">
    <property type="component" value="Unassembled WGS sequence"/>
</dbReference>
<gene>
    <name evidence="2" type="ORF">EYF80_030115</name>
</gene>
<evidence type="ECO:0000313" key="2">
    <source>
        <dbReference type="EMBL" id="TNN59629.1"/>
    </source>
</evidence>
<comment type="caution">
    <text evidence="2">The sequence shown here is derived from an EMBL/GenBank/DDBJ whole genome shotgun (WGS) entry which is preliminary data.</text>
</comment>